<dbReference type="InterPro" id="IPR050833">
    <property type="entry name" value="Poly_Biosynth_Transport"/>
</dbReference>
<dbReference type="PANTHER" id="PTHR30250">
    <property type="entry name" value="PST FAMILY PREDICTED COLANIC ACID TRANSPORTER"/>
    <property type="match status" value="1"/>
</dbReference>
<evidence type="ECO:0000256" key="2">
    <source>
        <dbReference type="ARBA" id="ARBA00022475"/>
    </source>
</evidence>
<dbReference type="AlphaFoldDB" id="A0A9D1LQK1"/>
<keyword evidence="5 6" id="KW-0472">Membrane</keyword>
<feature type="transmembrane region" description="Helical" evidence="6">
    <location>
        <begin position="116"/>
        <end position="138"/>
    </location>
</feature>
<evidence type="ECO:0000256" key="3">
    <source>
        <dbReference type="ARBA" id="ARBA00022692"/>
    </source>
</evidence>
<comment type="subcellular location">
    <subcellularLocation>
        <location evidence="1">Cell membrane</location>
        <topology evidence="1">Multi-pass membrane protein</topology>
    </subcellularLocation>
</comment>
<feature type="transmembrane region" description="Helical" evidence="6">
    <location>
        <begin position="159"/>
        <end position="175"/>
    </location>
</feature>
<feature type="transmembrane region" description="Helical" evidence="6">
    <location>
        <begin position="372"/>
        <end position="391"/>
    </location>
</feature>
<name>A0A9D1LQK1_9FIRM</name>
<evidence type="ECO:0000256" key="4">
    <source>
        <dbReference type="ARBA" id="ARBA00022989"/>
    </source>
</evidence>
<dbReference type="GO" id="GO:0005886">
    <property type="term" value="C:plasma membrane"/>
    <property type="evidence" value="ECO:0007669"/>
    <property type="project" value="UniProtKB-SubCell"/>
</dbReference>
<comment type="caution">
    <text evidence="7">The sequence shown here is derived from an EMBL/GenBank/DDBJ whole genome shotgun (WGS) entry which is preliminary data.</text>
</comment>
<dbReference type="PANTHER" id="PTHR30250:SF21">
    <property type="entry name" value="LIPID II FLIPPASE MURJ"/>
    <property type="match status" value="1"/>
</dbReference>
<dbReference type="EMBL" id="DVNK01000025">
    <property type="protein sequence ID" value="HIU46259.1"/>
    <property type="molecule type" value="Genomic_DNA"/>
</dbReference>
<dbReference type="Pfam" id="PF01943">
    <property type="entry name" value="Polysacc_synt"/>
    <property type="match status" value="1"/>
</dbReference>
<dbReference type="InterPro" id="IPR002797">
    <property type="entry name" value="Polysacc_synth"/>
</dbReference>
<dbReference type="Proteomes" id="UP000824123">
    <property type="component" value="Unassembled WGS sequence"/>
</dbReference>
<feature type="transmembrane region" description="Helical" evidence="6">
    <location>
        <begin position="397"/>
        <end position="422"/>
    </location>
</feature>
<evidence type="ECO:0000313" key="7">
    <source>
        <dbReference type="EMBL" id="HIU46259.1"/>
    </source>
</evidence>
<reference evidence="7" key="2">
    <citation type="journal article" date="2021" name="PeerJ">
        <title>Extensive microbial diversity within the chicken gut microbiome revealed by metagenomics and culture.</title>
        <authorList>
            <person name="Gilroy R."/>
            <person name="Ravi A."/>
            <person name="Getino M."/>
            <person name="Pursley I."/>
            <person name="Horton D.L."/>
            <person name="Alikhan N.F."/>
            <person name="Baker D."/>
            <person name="Gharbi K."/>
            <person name="Hall N."/>
            <person name="Watson M."/>
            <person name="Adriaenssens E.M."/>
            <person name="Foster-Nyarko E."/>
            <person name="Jarju S."/>
            <person name="Secka A."/>
            <person name="Antonio M."/>
            <person name="Oren A."/>
            <person name="Chaudhuri R.R."/>
            <person name="La Ragione R."/>
            <person name="Hildebrand F."/>
            <person name="Pallen M.J."/>
        </authorList>
    </citation>
    <scope>NUCLEOTIDE SEQUENCE</scope>
    <source>
        <strain evidence="7">ChiSxjej2B14-8506</strain>
    </source>
</reference>
<evidence type="ECO:0000256" key="5">
    <source>
        <dbReference type="ARBA" id="ARBA00023136"/>
    </source>
</evidence>
<proteinExistence type="predicted"/>
<accession>A0A9D1LQK1</accession>
<reference evidence="7" key="1">
    <citation type="submission" date="2020-10" db="EMBL/GenBank/DDBJ databases">
        <authorList>
            <person name="Gilroy R."/>
        </authorList>
    </citation>
    <scope>NUCLEOTIDE SEQUENCE</scope>
    <source>
        <strain evidence="7">ChiSxjej2B14-8506</strain>
    </source>
</reference>
<sequence length="444" mass="46059">MENRLLARAMRLCAGNAAVRALGFGMRIWLARTVSEQALGMYEMSAQAGMLLLSPLVSGLPQAASRLTAQRLGAGDAVGAERIGRAARIMAGVGAGALCAICLPLVPLIARRMGDAGLAGPLALILPSALPLALSAVWHGLMYAQGSTLPAVLQLTEQSVRLITAFLLMAALGGHTPALDASLLAAAQASGAVVALGLTRGSWPGTPDDTRPTRAQYEQLWRVAWPISLGRMSAAGLRSLNQLMLPGRLAVAGLSSAAALSEYGLLSGMALPTVFLPFMFTGPLATLAMPRVAAAKSGRSAARICRRTLLLAGAAGVAAYAVLWGLGPLAGQYVFDNARAGQLIRFMAPLAPLGCMTQTLNALLQGIRRERAAMRATLCCALLSTALTWTLCARPELGILGLGLAMMCGHVVQLAVHGTLLWRGLRRFDGLSSDSAKSADAPQA</sequence>
<feature type="transmembrane region" description="Helical" evidence="6">
    <location>
        <begin position="89"/>
        <end position="110"/>
    </location>
</feature>
<feature type="transmembrane region" description="Helical" evidence="6">
    <location>
        <begin position="263"/>
        <end position="288"/>
    </location>
</feature>
<keyword evidence="2" id="KW-1003">Cell membrane</keyword>
<feature type="transmembrane region" description="Helical" evidence="6">
    <location>
        <begin position="343"/>
        <end position="360"/>
    </location>
</feature>
<keyword evidence="3 6" id="KW-0812">Transmembrane</keyword>
<gene>
    <name evidence="7" type="ORF">IAC59_03255</name>
</gene>
<evidence type="ECO:0000313" key="8">
    <source>
        <dbReference type="Proteomes" id="UP000824123"/>
    </source>
</evidence>
<feature type="transmembrane region" description="Helical" evidence="6">
    <location>
        <begin position="309"/>
        <end position="331"/>
    </location>
</feature>
<evidence type="ECO:0000256" key="6">
    <source>
        <dbReference type="SAM" id="Phobius"/>
    </source>
</evidence>
<protein>
    <submittedName>
        <fullName evidence="7">Polysaccharide biosynthesis C-terminal domain-containing protein</fullName>
    </submittedName>
</protein>
<evidence type="ECO:0000256" key="1">
    <source>
        <dbReference type="ARBA" id="ARBA00004651"/>
    </source>
</evidence>
<keyword evidence="4 6" id="KW-1133">Transmembrane helix</keyword>
<organism evidence="7 8">
    <name type="scientific">Candidatus Fimadaptatus faecigallinarum</name>
    <dbReference type="NCBI Taxonomy" id="2840814"/>
    <lineage>
        <taxon>Bacteria</taxon>
        <taxon>Bacillati</taxon>
        <taxon>Bacillota</taxon>
        <taxon>Clostridia</taxon>
        <taxon>Eubacteriales</taxon>
        <taxon>Candidatus Fimadaptatus</taxon>
    </lineage>
</organism>